<dbReference type="AlphaFoldDB" id="A0A2N9LLW8"/>
<accession>A0A2N9LLW8</accession>
<dbReference type="EMBL" id="OKRB01000102">
    <property type="protein sequence ID" value="SPE24212.1"/>
    <property type="molecule type" value="Genomic_DNA"/>
</dbReference>
<organism evidence="1 2">
    <name type="scientific">Candidatus Sulfuritelmatomonas gaucii</name>
    <dbReference type="NCBI Taxonomy" id="2043161"/>
    <lineage>
        <taxon>Bacteria</taxon>
        <taxon>Pseudomonadati</taxon>
        <taxon>Acidobacteriota</taxon>
        <taxon>Terriglobia</taxon>
        <taxon>Terriglobales</taxon>
        <taxon>Acidobacteriaceae</taxon>
        <taxon>Candidatus Sulfuritelmatomonas</taxon>
    </lineage>
</organism>
<name>A0A2N9LLW8_9BACT</name>
<gene>
    <name evidence="1" type="ORF">SBA5_440016</name>
</gene>
<protein>
    <submittedName>
        <fullName evidence="1">Uncharacterized protein</fullName>
    </submittedName>
</protein>
<evidence type="ECO:0000313" key="2">
    <source>
        <dbReference type="Proteomes" id="UP000239735"/>
    </source>
</evidence>
<evidence type="ECO:0000313" key="1">
    <source>
        <dbReference type="EMBL" id="SPE24212.1"/>
    </source>
</evidence>
<reference evidence="2" key="1">
    <citation type="submission" date="2018-02" db="EMBL/GenBank/DDBJ databases">
        <authorList>
            <person name="Hausmann B."/>
        </authorList>
    </citation>
    <scope>NUCLEOTIDE SEQUENCE [LARGE SCALE GENOMIC DNA]</scope>
    <source>
        <strain evidence="2">Peat soil MAG SbA5</strain>
    </source>
</reference>
<proteinExistence type="predicted"/>
<dbReference type="Proteomes" id="UP000239735">
    <property type="component" value="Unassembled WGS sequence"/>
</dbReference>
<sequence>MSVASHRAAHQREQLYRLTQLKHLRLLRARFLEELIEVGSGAPIVPPCVLLAPWLAVFP</sequence>